<reference evidence="1" key="1">
    <citation type="submission" date="2014-09" db="EMBL/GenBank/DDBJ databases">
        <authorList>
            <person name="Magalhaes I.L.F."/>
            <person name="Oliveira U."/>
            <person name="Santos F.R."/>
            <person name="Vidigal T.H.D.A."/>
            <person name="Brescovit A.D."/>
            <person name="Santos A.J."/>
        </authorList>
    </citation>
    <scope>NUCLEOTIDE SEQUENCE</scope>
    <source>
        <tissue evidence="1">Shoot tissue taken approximately 20 cm above the soil surface</tissue>
    </source>
</reference>
<dbReference type="AlphaFoldDB" id="A0A0A9HKB7"/>
<evidence type="ECO:0000313" key="1">
    <source>
        <dbReference type="EMBL" id="JAE37172.1"/>
    </source>
</evidence>
<organism evidence="1">
    <name type="scientific">Arundo donax</name>
    <name type="common">Giant reed</name>
    <name type="synonym">Donax arundinaceus</name>
    <dbReference type="NCBI Taxonomy" id="35708"/>
    <lineage>
        <taxon>Eukaryota</taxon>
        <taxon>Viridiplantae</taxon>
        <taxon>Streptophyta</taxon>
        <taxon>Embryophyta</taxon>
        <taxon>Tracheophyta</taxon>
        <taxon>Spermatophyta</taxon>
        <taxon>Magnoliopsida</taxon>
        <taxon>Liliopsida</taxon>
        <taxon>Poales</taxon>
        <taxon>Poaceae</taxon>
        <taxon>PACMAD clade</taxon>
        <taxon>Arundinoideae</taxon>
        <taxon>Arundineae</taxon>
        <taxon>Arundo</taxon>
    </lineage>
</organism>
<reference evidence="1" key="2">
    <citation type="journal article" date="2015" name="Data Brief">
        <title>Shoot transcriptome of the giant reed, Arundo donax.</title>
        <authorList>
            <person name="Barrero R.A."/>
            <person name="Guerrero F.D."/>
            <person name="Moolhuijzen P."/>
            <person name="Goolsby J.A."/>
            <person name="Tidwell J."/>
            <person name="Bellgard S.E."/>
            <person name="Bellgard M.I."/>
        </authorList>
    </citation>
    <scope>NUCLEOTIDE SEQUENCE</scope>
    <source>
        <tissue evidence="1">Shoot tissue taken approximately 20 cm above the soil surface</tissue>
    </source>
</reference>
<proteinExistence type="predicted"/>
<protein>
    <submittedName>
        <fullName evidence="1">Uncharacterized protein</fullName>
    </submittedName>
</protein>
<dbReference type="EMBL" id="GBRH01160724">
    <property type="protein sequence ID" value="JAE37172.1"/>
    <property type="molecule type" value="Transcribed_RNA"/>
</dbReference>
<name>A0A0A9HKB7_ARUDO</name>
<sequence length="16" mass="1859">MCCFFLSLTYFSAVKV</sequence>
<accession>A0A0A9HKB7</accession>